<dbReference type="AlphaFoldDB" id="A0A974NVZ2"/>
<dbReference type="EMBL" id="CP061035">
    <property type="protein sequence ID" value="QQV77946.1"/>
    <property type="molecule type" value="Genomic_DNA"/>
</dbReference>
<accession>A0A974NVZ2</accession>
<sequence>MDIDLHALSQEVGAMQLAADHISDPGYAFLAQQIAKLSQKSFMKIADRQGVVDNQISWWPRISDDELPPP</sequence>
<evidence type="ECO:0000313" key="2">
    <source>
        <dbReference type="Proteomes" id="UP000595894"/>
    </source>
</evidence>
<keyword evidence="2" id="KW-1185">Reference proteome</keyword>
<gene>
    <name evidence="1" type="ORF">H5J25_04140</name>
</gene>
<proteinExistence type="predicted"/>
<name>A0A974NVZ2_9SPHN</name>
<evidence type="ECO:0000313" key="1">
    <source>
        <dbReference type="EMBL" id="QQV77946.1"/>
    </source>
</evidence>
<reference evidence="2" key="1">
    <citation type="submission" date="2020-09" db="EMBL/GenBank/DDBJ databases">
        <title>Sphingomonas sp., a new species isolated from pork steak.</title>
        <authorList>
            <person name="Heidler von Heilborn D."/>
        </authorList>
    </citation>
    <scope>NUCLEOTIDE SEQUENCE [LARGE SCALE GENOMIC DNA]</scope>
</reference>
<dbReference type="KEGG" id="sari:H5J25_04140"/>
<protein>
    <submittedName>
        <fullName evidence="1">Uncharacterized protein</fullName>
    </submittedName>
</protein>
<dbReference type="Proteomes" id="UP000595894">
    <property type="component" value="Chromosome"/>
</dbReference>
<organism evidence="1 2">
    <name type="scientific">Sphingomonas aliaeris</name>
    <dbReference type="NCBI Taxonomy" id="2759526"/>
    <lineage>
        <taxon>Bacteria</taxon>
        <taxon>Pseudomonadati</taxon>
        <taxon>Pseudomonadota</taxon>
        <taxon>Alphaproteobacteria</taxon>
        <taxon>Sphingomonadales</taxon>
        <taxon>Sphingomonadaceae</taxon>
        <taxon>Sphingomonas</taxon>
    </lineage>
</organism>
<dbReference type="RefSeq" id="WP_202094869.1">
    <property type="nucleotide sequence ID" value="NZ_CP061035.1"/>
</dbReference>